<protein>
    <recommendedName>
        <fullName evidence="1">RNase H type-1 domain-containing protein</fullName>
    </recommendedName>
</protein>
<comment type="caution">
    <text evidence="2">The sequence shown here is derived from an EMBL/GenBank/DDBJ whole genome shotgun (WGS) entry which is preliminary data.</text>
</comment>
<evidence type="ECO:0000313" key="2">
    <source>
        <dbReference type="EMBL" id="KAK6162002.1"/>
    </source>
</evidence>
<dbReference type="Pfam" id="PF13456">
    <property type="entry name" value="RVT_3"/>
    <property type="match status" value="1"/>
</dbReference>
<evidence type="ECO:0000259" key="1">
    <source>
        <dbReference type="Pfam" id="PF13456"/>
    </source>
</evidence>
<dbReference type="EMBL" id="JABTTQ020000002">
    <property type="protein sequence ID" value="KAK6162002.1"/>
    <property type="molecule type" value="Genomic_DNA"/>
</dbReference>
<feature type="domain" description="RNase H type-1" evidence="1">
    <location>
        <begin position="72"/>
        <end position="178"/>
    </location>
</feature>
<dbReference type="InterPro" id="IPR052929">
    <property type="entry name" value="RNase_H-like_EbsB-rel"/>
</dbReference>
<dbReference type="PANTHER" id="PTHR47074:SF11">
    <property type="entry name" value="REVERSE TRANSCRIPTASE-LIKE PROTEIN"/>
    <property type="match status" value="1"/>
</dbReference>
<keyword evidence="3" id="KW-1185">Reference proteome</keyword>
<proteinExistence type="predicted"/>
<dbReference type="InterPro" id="IPR036397">
    <property type="entry name" value="RNaseH_sf"/>
</dbReference>
<dbReference type="PANTHER" id="PTHR47074">
    <property type="entry name" value="BNAC02G40300D PROTEIN"/>
    <property type="match status" value="1"/>
</dbReference>
<organism evidence="2 3">
    <name type="scientific">Rehmannia glutinosa</name>
    <name type="common">Chinese foxglove</name>
    <dbReference type="NCBI Taxonomy" id="99300"/>
    <lineage>
        <taxon>Eukaryota</taxon>
        <taxon>Viridiplantae</taxon>
        <taxon>Streptophyta</taxon>
        <taxon>Embryophyta</taxon>
        <taxon>Tracheophyta</taxon>
        <taxon>Spermatophyta</taxon>
        <taxon>Magnoliopsida</taxon>
        <taxon>eudicotyledons</taxon>
        <taxon>Gunneridae</taxon>
        <taxon>Pentapetalae</taxon>
        <taxon>asterids</taxon>
        <taxon>lamiids</taxon>
        <taxon>Lamiales</taxon>
        <taxon>Orobanchaceae</taxon>
        <taxon>Rehmannieae</taxon>
        <taxon>Rehmannia</taxon>
    </lineage>
</organism>
<name>A0ABR0XS59_REHGL</name>
<dbReference type="Proteomes" id="UP001318860">
    <property type="component" value="Unassembled WGS sequence"/>
</dbReference>
<gene>
    <name evidence="2" type="ORF">DH2020_001843</name>
</gene>
<sequence>MARNQACMNGECFDVERTINNAQNLFLEFQNANKEPQCTSKTQDNPRWMRSESGKVKPNMDMAKFRDWAVRYGFVVRDSEGDVLLAGMKRTYIDGSNTYLEGLALFFVIQQSMLLGFSHFYVESDSKCLIDGIQAKAIPEIGCDVVIEYVCTIAKAANVSSFSKIHRSANRLAHENAHFELNPNSERFWIEEIPSHLESVRLSDSLRSLAMADGTRLKDLQETHKRIDQILQTESMKREAT</sequence>
<dbReference type="InterPro" id="IPR002156">
    <property type="entry name" value="RNaseH_domain"/>
</dbReference>
<accession>A0ABR0XS59</accession>
<dbReference type="Gene3D" id="3.30.420.10">
    <property type="entry name" value="Ribonuclease H-like superfamily/Ribonuclease H"/>
    <property type="match status" value="1"/>
</dbReference>
<evidence type="ECO:0000313" key="3">
    <source>
        <dbReference type="Proteomes" id="UP001318860"/>
    </source>
</evidence>
<reference evidence="2 3" key="1">
    <citation type="journal article" date="2021" name="Comput. Struct. Biotechnol. J.">
        <title>De novo genome assembly of the potent medicinal plant Rehmannia glutinosa using nanopore technology.</title>
        <authorList>
            <person name="Ma L."/>
            <person name="Dong C."/>
            <person name="Song C."/>
            <person name="Wang X."/>
            <person name="Zheng X."/>
            <person name="Niu Y."/>
            <person name="Chen S."/>
            <person name="Feng W."/>
        </authorList>
    </citation>
    <scope>NUCLEOTIDE SEQUENCE [LARGE SCALE GENOMIC DNA]</scope>
    <source>
        <strain evidence="2">DH-2019</strain>
    </source>
</reference>